<dbReference type="Proteomes" id="UP000269945">
    <property type="component" value="Unassembled WGS sequence"/>
</dbReference>
<organism evidence="1 2">
    <name type="scientific">Gulo gulo</name>
    <name type="common">Wolverine</name>
    <name type="synonym">Gluton</name>
    <dbReference type="NCBI Taxonomy" id="48420"/>
    <lineage>
        <taxon>Eukaryota</taxon>
        <taxon>Metazoa</taxon>
        <taxon>Chordata</taxon>
        <taxon>Craniata</taxon>
        <taxon>Vertebrata</taxon>
        <taxon>Euteleostomi</taxon>
        <taxon>Mammalia</taxon>
        <taxon>Eutheria</taxon>
        <taxon>Laurasiatheria</taxon>
        <taxon>Carnivora</taxon>
        <taxon>Caniformia</taxon>
        <taxon>Musteloidea</taxon>
        <taxon>Mustelidae</taxon>
        <taxon>Guloninae</taxon>
        <taxon>Gulo</taxon>
    </lineage>
</organism>
<comment type="caution">
    <text evidence="1">The sequence shown here is derived from an EMBL/GenBank/DDBJ whole genome shotgun (WGS) entry which is preliminary data.</text>
</comment>
<gene>
    <name evidence="1" type="ORF">BN2614_LOCUS3</name>
</gene>
<sequence length="76" mass="8402">EKRILEEGRHSTEEYSKSVEDILEVLKCPSLCSGNGECVEWGCACSPGFSSYDCSDSHDKAPEIIELENAGFCNIR</sequence>
<accession>A0A9X9M110</accession>
<evidence type="ECO:0000313" key="2">
    <source>
        <dbReference type="Proteomes" id="UP000269945"/>
    </source>
</evidence>
<reference evidence="1 2" key="1">
    <citation type="submission" date="2018-10" db="EMBL/GenBank/DDBJ databases">
        <authorList>
            <person name="Ekblom R."/>
            <person name="Jareborg N."/>
        </authorList>
    </citation>
    <scope>NUCLEOTIDE SEQUENCE [LARGE SCALE GENOMIC DNA]</scope>
    <source>
        <tissue evidence="1">Muscle</tissue>
    </source>
</reference>
<evidence type="ECO:0000313" key="1">
    <source>
        <dbReference type="EMBL" id="VCX15650.1"/>
    </source>
</evidence>
<keyword evidence="2" id="KW-1185">Reference proteome</keyword>
<protein>
    <submittedName>
        <fullName evidence="1">Uncharacterized protein</fullName>
    </submittedName>
</protein>
<dbReference type="EMBL" id="CYRY02035561">
    <property type="protein sequence ID" value="VCX15650.1"/>
    <property type="molecule type" value="Genomic_DNA"/>
</dbReference>
<proteinExistence type="predicted"/>
<dbReference type="AlphaFoldDB" id="A0A9X9M110"/>
<name>A0A9X9M110_GULGU</name>
<dbReference type="Gene3D" id="2.60.120.260">
    <property type="entry name" value="Galactose-binding domain-like"/>
    <property type="match status" value="1"/>
</dbReference>
<feature type="non-terminal residue" evidence="1">
    <location>
        <position position="76"/>
    </location>
</feature>
<feature type="non-terminal residue" evidence="1">
    <location>
        <position position="1"/>
    </location>
</feature>